<dbReference type="EMBL" id="JAWJWF010000048">
    <property type="protein sequence ID" value="KAK6620305.1"/>
    <property type="molecule type" value="Genomic_DNA"/>
</dbReference>
<reference evidence="2 3" key="1">
    <citation type="submission" date="2023-09" db="EMBL/GenBank/DDBJ databases">
        <title>Genomes of two closely related lineages of the louse Polyplax serrata with different host specificities.</title>
        <authorList>
            <person name="Martinu J."/>
            <person name="Tarabai H."/>
            <person name="Stefka J."/>
            <person name="Hypsa V."/>
        </authorList>
    </citation>
    <scope>NUCLEOTIDE SEQUENCE [LARGE SCALE GENOMIC DNA]</scope>
    <source>
        <strain evidence="2">98ZLc_SE</strain>
    </source>
</reference>
<gene>
    <name evidence="2" type="ORF">RUM44_006706</name>
</gene>
<evidence type="ECO:0000256" key="1">
    <source>
        <dbReference type="SAM" id="MobiDB-lite"/>
    </source>
</evidence>
<evidence type="ECO:0000313" key="3">
    <source>
        <dbReference type="Proteomes" id="UP001359485"/>
    </source>
</evidence>
<proteinExistence type="predicted"/>
<protein>
    <submittedName>
        <fullName evidence="2">Uncharacterized protein</fullName>
    </submittedName>
</protein>
<comment type="caution">
    <text evidence="2">The sequence shown here is derived from an EMBL/GenBank/DDBJ whole genome shotgun (WGS) entry which is preliminary data.</text>
</comment>
<feature type="region of interest" description="Disordered" evidence="1">
    <location>
        <begin position="38"/>
        <end position="72"/>
    </location>
</feature>
<keyword evidence="3" id="KW-1185">Reference proteome</keyword>
<organism evidence="2 3">
    <name type="scientific">Polyplax serrata</name>
    <name type="common">Common mouse louse</name>
    <dbReference type="NCBI Taxonomy" id="468196"/>
    <lineage>
        <taxon>Eukaryota</taxon>
        <taxon>Metazoa</taxon>
        <taxon>Ecdysozoa</taxon>
        <taxon>Arthropoda</taxon>
        <taxon>Hexapoda</taxon>
        <taxon>Insecta</taxon>
        <taxon>Pterygota</taxon>
        <taxon>Neoptera</taxon>
        <taxon>Paraneoptera</taxon>
        <taxon>Psocodea</taxon>
        <taxon>Troctomorpha</taxon>
        <taxon>Phthiraptera</taxon>
        <taxon>Anoplura</taxon>
        <taxon>Polyplacidae</taxon>
        <taxon>Polyplax</taxon>
    </lineage>
</organism>
<evidence type="ECO:0000313" key="2">
    <source>
        <dbReference type="EMBL" id="KAK6620305.1"/>
    </source>
</evidence>
<accession>A0ABR1AJL0</accession>
<sequence>MRNATTELNICRVPPPELKHHNYLLSIRQYLRRVDGEKVKRERERSVVPTAQPGGWPHVGKPPEGKQKVHKKMGIRRRRFLFHFEKGREKEVMDNLENANPQKKYLSL</sequence>
<name>A0ABR1AJL0_POLSC</name>
<dbReference type="Proteomes" id="UP001359485">
    <property type="component" value="Unassembled WGS sequence"/>
</dbReference>